<organism evidence="2 3">
    <name type="scientific">Sporosarcina aquimarina</name>
    <dbReference type="NCBI Taxonomy" id="114975"/>
    <lineage>
        <taxon>Bacteria</taxon>
        <taxon>Bacillati</taxon>
        <taxon>Bacillota</taxon>
        <taxon>Bacilli</taxon>
        <taxon>Bacillales</taxon>
        <taxon>Caryophanaceae</taxon>
        <taxon>Sporosarcina</taxon>
    </lineage>
</organism>
<evidence type="ECO:0000313" key="2">
    <source>
        <dbReference type="EMBL" id="MDW0109333.1"/>
    </source>
</evidence>
<evidence type="ECO:0000313" key="3">
    <source>
        <dbReference type="Proteomes" id="UP001280629"/>
    </source>
</evidence>
<dbReference type="InterPro" id="IPR055571">
    <property type="entry name" value="DUF7147"/>
</dbReference>
<gene>
    <name evidence="2" type="ORF">QT716_04600</name>
</gene>
<keyword evidence="2" id="KW-0418">Kinase</keyword>
<dbReference type="EMBL" id="JAUBDH010000002">
    <property type="protein sequence ID" value="MDW0109333.1"/>
    <property type="molecule type" value="Genomic_DNA"/>
</dbReference>
<evidence type="ECO:0000259" key="1">
    <source>
        <dbReference type="Pfam" id="PF23648"/>
    </source>
</evidence>
<keyword evidence="3" id="KW-1185">Reference proteome</keyword>
<keyword evidence="2" id="KW-0808">Transferase</keyword>
<dbReference type="RefSeq" id="WP_317934805.1">
    <property type="nucleotide sequence ID" value="NZ_JAUBDH010000002.1"/>
</dbReference>
<feature type="domain" description="DUF7147" evidence="1">
    <location>
        <begin position="3"/>
        <end position="127"/>
    </location>
</feature>
<comment type="caution">
    <text evidence="2">The sequence shown here is derived from an EMBL/GenBank/DDBJ whole genome shotgun (WGS) entry which is preliminary data.</text>
</comment>
<protein>
    <submittedName>
        <fullName evidence="2">Methylthioribose kinase</fullName>
    </submittedName>
</protein>
<sequence>MRQQRFIELGEGYSDIYELCELISANSSRLKRTFLFTSTTPDGKRVVSLAASFAPAGEGGLFPIYICREGIPSREGSISKRQQVFEEAAASVDSKPVPVDIKHSSEFPETKLFYQYLTGILRLNHLLPPLDDPYRPVL</sequence>
<accession>A0ABU4FX87</accession>
<dbReference type="GO" id="GO:0016301">
    <property type="term" value="F:kinase activity"/>
    <property type="evidence" value="ECO:0007669"/>
    <property type="project" value="UniProtKB-KW"/>
</dbReference>
<proteinExistence type="predicted"/>
<reference evidence="2 3" key="1">
    <citation type="submission" date="2023-06" db="EMBL/GenBank/DDBJ databases">
        <title>Sporosarcina sp. nov., isolated from Korean traditional fermented seafood 'Jeotgal'.</title>
        <authorList>
            <person name="Yang A.-I."/>
            <person name="Shin N.-R."/>
        </authorList>
    </citation>
    <scope>NUCLEOTIDE SEQUENCE [LARGE SCALE GENOMIC DNA]</scope>
    <source>
        <strain evidence="2 3">KCTC3840</strain>
    </source>
</reference>
<dbReference type="Pfam" id="PF23648">
    <property type="entry name" value="DUF7147"/>
    <property type="match status" value="1"/>
</dbReference>
<dbReference type="Proteomes" id="UP001280629">
    <property type="component" value="Unassembled WGS sequence"/>
</dbReference>
<name>A0ABU4FX87_9BACL</name>